<reference evidence="4 5" key="1">
    <citation type="submission" date="2019-04" db="EMBL/GenBank/DDBJ databases">
        <title>Friends and foes A comparative genomics study of 23 Aspergillus species from section Flavi.</title>
        <authorList>
            <consortium name="DOE Joint Genome Institute"/>
            <person name="Kjaerbolling I."/>
            <person name="Vesth T."/>
            <person name="Frisvad J.C."/>
            <person name="Nybo J.L."/>
            <person name="Theobald S."/>
            <person name="Kildgaard S."/>
            <person name="Isbrandt T."/>
            <person name="Kuo A."/>
            <person name="Sato A."/>
            <person name="Lyhne E.K."/>
            <person name="Kogle M.E."/>
            <person name="Wiebenga A."/>
            <person name="Kun R.S."/>
            <person name="Lubbers R.J."/>
            <person name="Makela M.R."/>
            <person name="Barry K."/>
            <person name="Chovatia M."/>
            <person name="Clum A."/>
            <person name="Daum C."/>
            <person name="Haridas S."/>
            <person name="He G."/>
            <person name="LaButti K."/>
            <person name="Lipzen A."/>
            <person name="Mondo S."/>
            <person name="Riley R."/>
            <person name="Salamov A."/>
            <person name="Simmons B.A."/>
            <person name="Magnuson J.K."/>
            <person name="Henrissat B."/>
            <person name="Mortensen U.H."/>
            <person name="Larsen T.O."/>
            <person name="Devries R.P."/>
            <person name="Grigoriev I.V."/>
            <person name="Machida M."/>
            <person name="Baker S.E."/>
            <person name="Andersen M.R."/>
        </authorList>
    </citation>
    <scope>NUCLEOTIDE SEQUENCE [LARGE SCALE GENOMIC DNA]</scope>
    <source>
        <strain evidence="4 5">CBS 117625</strain>
    </source>
</reference>
<dbReference type="SUPFAM" id="SSF51735">
    <property type="entry name" value="NAD(P)-binding Rossmann-fold domains"/>
    <property type="match status" value="1"/>
</dbReference>
<organism evidence="4 5">
    <name type="scientific">Aspergillus pseudotamarii</name>
    <dbReference type="NCBI Taxonomy" id="132259"/>
    <lineage>
        <taxon>Eukaryota</taxon>
        <taxon>Fungi</taxon>
        <taxon>Dikarya</taxon>
        <taxon>Ascomycota</taxon>
        <taxon>Pezizomycotina</taxon>
        <taxon>Eurotiomycetes</taxon>
        <taxon>Eurotiomycetidae</taxon>
        <taxon>Eurotiales</taxon>
        <taxon>Aspergillaceae</taxon>
        <taxon>Aspergillus</taxon>
        <taxon>Aspergillus subgen. Circumdati</taxon>
    </lineage>
</organism>
<dbReference type="InterPro" id="IPR036291">
    <property type="entry name" value="NAD(P)-bd_dom_sf"/>
</dbReference>
<evidence type="ECO:0000256" key="3">
    <source>
        <dbReference type="ARBA" id="ARBA00023002"/>
    </source>
</evidence>
<dbReference type="OrthoDB" id="5325318at2759"/>
<dbReference type="PANTHER" id="PTHR42760:SF115">
    <property type="entry name" value="3-OXOACYL-[ACYL-CARRIER-PROTEIN] REDUCTASE FABG"/>
    <property type="match status" value="1"/>
</dbReference>
<keyword evidence="2" id="KW-0521">NADP</keyword>
<dbReference type="PROSITE" id="PS00061">
    <property type="entry name" value="ADH_SHORT"/>
    <property type="match status" value="1"/>
</dbReference>
<comment type="similarity">
    <text evidence="1">Belongs to the short-chain dehydrogenases/reductases (SDR) family.</text>
</comment>
<dbReference type="InterPro" id="IPR020904">
    <property type="entry name" value="Sc_DH/Rdtase_CS"/>
</dbReference>
<dbReference type="Gene3D" id="3.40.50.720">
    <property type="entry name" value="NAD(P)-binding Rossmann-like Domain"/>
    <property type="match status" value="2"/>
</dbReference>
<dbReference type="EMBL" id="ML743551">
    <property type="protein sequence ID" value="KAE8143810.1"/>
    <property type="molecule type" value="Genomic_DNA"/>
</dbReference>
<evidence type="ECO:0000313" key="5">
    <source>
        <dbReference type="Proteomes" id="UP000325672"/>
    </source>
</evidence>
<gene>
    <name evidence="4" type="ORF">BDV38DRAFT_276880</name>
</gene>
<dbReference type="RefSeq" id="XP_031919873.1">
    <property type="nucleotide sequence ID" value="XM_032058352.1"/>
</dbReference>
<dbReference type="InterPro" id="IPR002347">
    <property type="entry name" value="SDR_fam"/>
</dbReference>
<accession>A0A5N6TC09</accession>
<dbReference type="Pfam" id="PF13561">
    <property type="entry name" value="adh_short_C2"/>
    <property type="match status" value="1"/>
</dbReference>
<evidence type="ECO:0000256" key="1">
    <source>
        <dbReference type="ARBA" id="ARBA00006484"/>
    </source>
</evidence>
<evidence type="ECO:0000256" key="2">
    <source>
        <dbReference type="ARBA" id="ARBA00022857"/>
    </source>
</evidence>
<evidence type="ECO:0000313" key="4">
    <source>
        <dbReference type="EMBL" id="KAE8143810.1"/>
    </source>
</evidence>
<dbReference type="GeneID" id="43642562"/>
<dbReference type="PRINTS" id="PR00081">
    <property type="entry name" value="GDHRDH"/>
</dbReference>
<keyword evidence="3" id="KW-0560">Oxidoreductase</keyword>
<sequence>MGENAYLTTSIFERLSLRGQVVVITGGARGIGLALAFAIAEAGGRVALVDASPNPHEHYALLKEKCARVEFYQITAAGICPDQRFLDRSPEGVKKCLEINSLGTYYSAQLAVEHMIRNPSKEGEGRSSKGSIIMIASIAAHQASKDQFTSDYCMSKGAVLSLTKQLGVELAEHHVRVNCLSPGYMRTNLTDVLLKARPALRTPFNEQPPMKRMGDCTDLMTAAVFLLSEASAYMTGAEMLITGGMHAGRIV</sequence>
<dbReference type="GO" id="GO:0044550">
    <property type="term" value="P:secondary metabolite biosynthetic process"/>
    <property type="evidence" value="ECO:0007669"/>
    <property type="project" value="UniProtKB-ARBA"/>
</dbReference>
<proteinExistence type="inferred from homology"/>
<dbReference type="Pfam" id="PF00106">
    <property type="entry name" value="adh_short"/>
    <property type="match status" value="1"/>
</dbReference>
<protein>
    <submittedName>
        <fullName evidence="4">Uncharacterized protein</fullName>
    </submittedName>
</protein>
<dbReference type="Proteomes" id="UP000325672">
    <property type="component" value="Unassembled WGS sequence"/>
</dbReference>
<dbReference type="PANTHER" id="PTHR42760">
    <property type="entry name" value="SHORT-CHAIN DEHYDROGENASES/REDUCTASES FAMILY MEMBER"/>
    <property type="match status" value="1"/>
</dbReference>
<dbReference type="AlphaFoldDB" id="A0A5N6TC09"/>
<name>A0A5N6TC09_ASPPS</name>
<dbReference type="GO" id="GO:0016616">
    <property type="term" value="F:oxidoreductase activity, acting on the CH-OH group of donors, NAD or NADP as acceptor"/>
    <property type="evidence" value="ECO:0007669"/>
    <property type="project" value="TreeGrafter"/>
</dbReference>
<keyword evidence="5" id="KW-1185">Reference proteome</keyword>